<gene>
    <name evidence="1" type="ORF">HaLaN_24426</name>
</gene>
<dbReference type="SUPFAM" id="SSF53335">
    <property type="entry name" value="S-adenosyl-L-methionine-dependent methyltransferases"/>
    <property type="match status" value="1"/>
</dbReference>
<reference evidence="1 2" key="1">
    <citation type="submission" date="2020-02" db="EMBL/GenBank/DDBJ databases">
        <title>Draft genome sequence of Haematococcus lacustris strain NIES-144.</title>
        <authorList>
            <person name="Morimoto D."/>
            <person name="Nakagawa S."/>
            <person name="Yoshida T."/>
            <person name="Sawayama S."/>
        </authorList>
    </citation>
    <scope>NUCLEOTIDE SEQUENCE [LARGE SCALE GENOMIC DNA]</scope>
    <source>
        <strain evidence="1 2">NIES-144</strain>
    </source>
</reference>
<proteinExistence type="predicted"/>
<comment type="caution">
    <text evidence="1">The sequence shown here is derived from an EMBL/GenBank/DDBJ whole genome shotgun (WGS) entry which is preliminary data.</text>
</comment>
<dbReference type="Proteomes" id="UP000485058">
    <property type="component" value="Unassembled WGS sequence"/>
</dbReference>
<dbReference type="AlphaFoldDB" id="A0A6A0A1D4"/>
<evidence type="ECO:0000313" key="2">
    <source>
        <dbReference type="Proteomes" id="UP000485058"/>
    </source>
</evidence>
<keyword evidence="2" id="KW-1185">Reference proteome</keyword>
<evidence type="ECO:0000313" key="1">
    <source>
        <dbReference type="EMBL" id="GFH26299.1"/>
    </source>
</evidence>
<dbReference type="InterPro" id="IPR029063">
    <property type="entry name" value="SAM-dependent_MTases_sf"/>
</dbReference>
<dbReference type="EMBL" id="BLLF01003086">
    <property type="protein sequence ID" value="GFH26299.1"/>
    <property type="molecule type" value="Genomic_DNA"/>
</dbReference>
<accession>A0A6A0A1D4</accession>
<sequence length="42" mass="4472">MFTLSAVRGAEQAIMLDNAYAALKPGGSLCIRDHGLFDMACI</sequence>
<name>A0A6A0A1D4_HAELA</name>
<organism evidence="1 2">
    <name type="scientific">Haematococcus lacustris</name>
    <name type="common">Green alga</name>
    <name type="synonym">Haematococcus pluvialis</name>
    <dbReference type="NCBI Taxonomy" id="44745"/>
    <lineage>
        <taxon>Eukaryota</taxon>
        <taxon>Viridiplantae</taxon>
        <taxon>Chlorophyta</taxon>
        <taxon>core chlorophytes</taxon>
        <taxon>Chlorophyceae</taxon>
        <taxon>CS clade</taxon>
        <taxon>Chlamydomonadales</taxon>
        <taxon>Haematococcaceae</taxon>
        <taxon>Haematococcus</taxon>
    </lineage>
</organism>
<protein>
    <submittedName>
        <fullName evidence="1">Methyltransf_12 domain-containing protein</fullName>
    </submittedName>
</protein>